<feature type="domain" description="HPt" evidence="3">
    <location>
        <begin position="30"/>
        <end position="123"/>
    </location>
</feature>
<evidence type="ECO:0000313" key="5">
    <source>
        <dbReference type="Proteomes" id="UP001239909"/>
    </source>
</evidence>
<dbReference type="RefSeq" id="WP_285672543.1">
    <property type="nucleotide sequence ID" value="NZ_BSYI01000023.1"/>
</dbReference>
<dbReference type="PROSITE" id="PS50894">
    <property type="entry name" value="HPT"/>
    <property type="match status" value="1"/>
</dbReference>
<evidence type="ECO:0000256" key="1">
    <source>
        <dbReference type="ARBA" id="ARBA00023012"/>
    </source>
</evidence>
<accession>A0ABQ6LN87</accession>
<dbReference type="Pfam" id="PF01627">
    <property type="entry name" value="Hpt"/>
    <property type="match status" value="1"/>
</dbReference>
<gene>
    <name evidence="4" type="ORF">LNKW23_29630</name>
</gene>
<dbReference type="EMBL" id="BSYI01000023">
    <property type="protein sequence ID" value="GMG83750.1"/>
    <property type="molecule type" value="Genomic_DNA"/>
</dbReference>
<dbReference type="Gene3D" id="1.20.120.160">
    <property type="entry name" value="HPT domain"/>
    <property type="match status" value="1"/>
</dbReference>
<feature type="modified residue" description="Phosphohistidine" evidence="2">
    <location>
        <position position="69"/>
    </location>
</feature>
<sequence>MLNWGGGRQPVKEPPVLDTDYLARLEGHIGRDTVLELLSDGLIELCDRLGALARHAEADEREEALRIGHDLAGLAGHLGLSALSRAAVEMNRAGRDGSAGPVAALAAPVLAAGGDAEVALRAAHLAAVRSRNLPEGDSPNV</sequence>
<name>A0ABQ6LN87_9RHOB</name>
<proteinExistence type="predicted"/>
<dbReference type="InterPro" id="IPR008207">
    <property type="entry name" value="Sig_transdc_His_kin_Hpt_dom"/>
</dbReference>
<comment type="caution">
    <text evidence="4">The sequence shown here is derived from an EMBL/GenBank/DDBJ whole genome shotgun (WGS) entry which is preliminary data.</text>
</comment>
<dbReference type="SUPFAM" id="SSF47226">
    <property type="entry name" value="Histidine-containing phosphotransfer domain, HPT domain"/>
    <property type="match status" value="1"/>
</dbReference>
<evidence type="ECO:0000313" key="4">
    <source>
        <dbReference type="EMBL" id="GMG83750.1"/>
    </source>
</evidence>
<dbReference type="Proteomes" id="UP001239909">
    <property type="component" value="Unassembled WGS sequence"/>
</dbReference>
<evidence type="ECO:0000256" key="2">
    <source>
        <dbReference type="PROSITE-ProRule" id="PRU00110"/>
    </source>
</evidence>
<keyword evidence="5" id="KW-1185">Reference proteome</keyword>
<keyword evidence="1" id="KW-0902">Two-component regulatory system</keyword>
<evidence type="ECO:0000259" key="3">
    <source>
        <dbReference type="PROSITE" id="PS50894"/>
    </source>
</evidence>
<keyword evidence="2" id="KW-0597">Phosphoprotein</keyword>
<reference evidence="4 5" key="1">
    <citation type="submission" date="2023-04" db="EMBL/GenBank/DDBJ databases">
        <title>Marinoamorphus aggregata gen. nov., sp. Nov., isolate from tissue of brittle star Ophioplocus japonicus.</title>
        <authorList>
            <person name="Kawano K."/>
            <person name="Sawayama S."/>
            <person name="Nakagawa S."/>
        </authorList>
    </citation>
    <scope>NUCLEOTIDE SEQUENCE [LARGE SCALE GENOMIC DNA]</scope>
    <source>
        <strain evidence="4 5">NKW23</strain>
    </source>
</reference>
<protein>
    <recommendedName>
        <fullName evidence="3">HPt domain-containing protein</fullName>
    </recommendedName>
</protein>
<dbReference type="InterPro" id="IPR036641">
    <property type="entry name" value="HPT_dom_sf"/>
</dbReference>
<organism evidence="4 5">
    <name type="scientific">Paralimibaculum aggregatum</name>
    <dbReference type="NCBI Taxonomy" id="3036245"/>
    <lineage>
        <taxon>Bacteria</taxon>
        <taxon>Pseudomonadati</taxon>
        <taxon>Pseudomonadota</taxon>
        <taxon>Alphaproteobacteria</taxon>
        <taxon>Rhodobacterales</taxon>
        <taxon>Paracoccaceae</taxon>
        <taxon>Paralimibaculum</taxon>
    </lineage>
</organism>